<feature type="domain" description="MaoC-like" evidence="2">
    <location>
        <begin position="20"/>
        <end position="101"/>
    </location>
</feature>
<dbReference type="Gene3D" id="3.10.129.10">
    <property type="entry name" value="Hotdog Thioesterase"/>
    <property type="match status" value="1"/>
</dbReference>
<gene>
    <name evidence="3" type="ORF">BN000_04181</name>
</gene>
<proteinExistence type="inferred from homology"/>
<dbReference type="Proteomes" id="UP000199601">
    <property type="component" value="Unassembled WGS sequence"/>
</dbReference>
<protein>
    <submittedName>
        <fullName evidence="3">Dehydratase</fullName>
    </submittedName>
</protein>
<evidence type="ECO:0000313" key="3">
    <source>
        <dbReference type="EMBL" id="CQD18433.1"/>
    </source>
</evidence>
<comment type="similarity">
    <text evidence="1">Belongs to the enoyl-CoA hydratase/isomerase family.</text>
</comment>
<keyword evidence="4" id="KW-1185">Reference proteome</keyword>
<dbReference type="AlphaFoldDB" id="A0A0U1DKQ0"/>
<dbReference type="EMBL" id="CTEC01000002">
    <property type="protein sequence ID" value="CQD18433.1"/>
    <property type="molecule type" value="Genomic_DNA"/>
</dbReference>
<name>A0A0U1DKQ0_9MYCO</name>
<dbReference type="InterPro" id="IPR002539">
    <property type="entry name" value="MaoC-like_dom"/>
</dbReference>
<evidence type="ECO:0000259" key="2">
    <source>
        <dbReference type="Pfam" id="PF01575"/>
    </source>
</evidence>
<accession>A0A0U1DKQ0</accession>
<dbReference type="Pfam" id="PF01575">
    <property type="entry name" value="MaoC_dehydratas"/>
    <property type="match status" value="1"/>
</dbReference>
<dbReference type="PANTHER" id="PTHR43841:SF3">
    <property type="entry name" value="(3R)-HYDROXYACYL-ACP DEHYDRATASE SUBUNIT HADB"/>
    <property type="match status" value="1"/>
</dbReference>
<organism evidence="3 4">
    <name type="scientific">Mycobacterium europaeum</name>
    <dbReference type="NCBI Taxonomy" id="761804"/>
    <lineage>
        <taxon>Bacteria</taxon>
        <taxon>Bacillati</taxon>
        <taxon>Actinomycetota</taxon>
        <taxon>Actinomycetes</taxon>
        <taxon>Mycobacteriales</taxon>
        <taxon>Mycobacteriaceae</taxon>
        <taxon>Mycobacterium</taxon>
        <taxon>Mycobacterium simiae complex</taxon>
    </lineage>
</organism>
<reference evidence="4" key="1">
    <citation type="submission" date="2015-03" db="EMBL/GenBank/DDBJ databases">
        <authorList>
            <person name="Urmite Genomes"/>
        </authorList>
    </citation>
    <scope>NUCLEOTIDE SEQUENCE [LARGE SCALE GENOMIC DNA]</scope>
    <source>
        <strain evidence="4">CSUR P1344</strain>
    </source>
</reference>
<evidence type="ECO:0000313" key="4">
    <source>
        <dbReference type="Proteomes" id="UP000199601"/>
    </source>
</evidence>
<dbReference type="RefSeq" id="WP_090422574.1">
    <property type="nucleotide sequence ID" value="NZ_CTEC01000002.1"/>
</dbReference>
<dbReference type="SUPFAM" id="SSF54637">
    <property type="entry name" value="Thioesterase/thiol ester dehydrase-isomerase"/>
    <property type="match status" value="1"/>
</dbReference>
<sequence>MTAGVAALNVGLEAQPREFGPMTRQMFARYAGASGDFNPMHYDDELARSAGYPSVFAQGMLTAALLATFATDWLGAETLRRFGVRFREQVWPDDVLMCSGRIIDIAAEESGDRVTVELTGTRQGGGVAVTGTAELFIARNASAGGAGDANRP</sequence>
<evidence type="ECO:0000256" key="1">
    <source>
        <dbReference type="ARBA" id="ARBA00005254"/>
    </source>
</evidence>
<dbReference type="InterPro" id="IPR029069">
    <property type="entry name" value="HotDog_dom_sf"/>
</dbReference>
<dbReference type="PANTHER" id="PTHR43841">
    <property type="entry name" value="3-HYDROXYACYL-THIOESTER DEHYDRATASE HTDX-RELATED"/>
    <property type="match status" value="1"/>
</dbReference>